<dbReference type="InterPro" id="IPR036410">
    <property type="entry name" value="HSP_DnaJ_Cys-rich_dom_sf"/>
</dbReference>
<dbReference type="SUPFAM" id="SSF57938">
    <property type="entry name" value="DnaJ/Hsp40 cysteine-rich domain"/>
    <property type="match status" value="1"/>
</dbReference>
<dbReference type="Proteomes" id="UP000069241">
    <property type="component" value="Chromosome"/>
</dbReference>
<evidence type="ECO:0000313" key="2">
    <source>
        <dbReference type="Proteomes" id="UP000069241"/>
    </source>
</evidence>
<proteinExistence type="predicted"/>
<reference evidence="2" key="1">
    <citation type="submission" date="2016-02" db="EMBL/GenBank/DDBJ databases">
        <authorList>
            <person name="Holder M.E."/>
            <person name="Ajami N.J."/>
            <person name="Petrosino J.F."/>
        </authorList>
    </citation>
    <scope>NUCLEOTIDE SEQUENCE [LARGE SCALE GENOMIC DNA]</scope>
    <source>
        <strain evidence="2">CCUG 45958</strain>
    </source>
</reference>
<dbReference type="Gene3D" id="6.20.20.10">
    <property type="match status" value="1"/>
</dbReference>
<organism evidence="1 2">
    <name type="scientific">Desulfovibrio fairfieldensis</name>
    <dbReference type="NCBI Taxonomy" id="44742"/>
    <lineage>
        <taxon>Bacteria</taxon>
        <taxon>Pseudomonadati</taxon>
        <taxon>Thermodesulfobacteriota</taxon>
        <taxon>Desulfovibrionia</taxon>
        <taxon>Desulfovibrionales</taxon>
        <taxon>Desulfovibrionaceae</taxon>
        <taxon>Desulfovibrio</taxon>
    </lineage>
</organism>
<dbReference type="EMBL" id="CP014229">
    <property type="protein sequence ID" value="AMD89360.1"/>
    <property type="molecule type" value="Genomic_DNA"/>
</dbReference>
<dbReference type="KEGG" id="dfi:AXF13_04100"/>
<name>A0A120KLU6_9BACT</name>
<accession>A0A120KLU6</accession>
<keyword evidence="2" id="KW-1185">Reference proteome</keyword>
<evidence type="ECO:0000313" key="1">
    <source>
        <dbReference type="EMBL" id="AMD89360.1"/>
    </source>
</evidence>
<dbReference type="STRING" id="44742.AXF13_04100"/>
<gene>
    <name evidence="1" type="ORF">AXF13_04100</name>
</gene>
<dbReference type="AlphaFoldDB" id="A0A120KLU6"/>
<protein>
    <submittedName>
        <fullName evidence="1">Chaperone protein</fullName>
    </submittedName>
</protein>
<sequence>MTEKKDDGYTTCPVCHGSGKNNDGSACYECGGSGQRQNACQVPEGPEHTGVCD</sequence>
<dbReference type="RefSeq" id="WP_062251748.1">
    <property type="nucleotide sequence ID" value="NZ_CP014229.1"/>
</dbReference>